<organism evidence="1 2">
    <name type="scientific">Hibiscus sabdariffa</name>
    <name type="common">roselle</name>
    <dbReference type="NCBI Taxonomy" id="183260"/>
    <lineage>
        <taxon>Eukaryota</taxon>
        <taxon>Viridiplantae</taxon>
        <taxon>Streptophyta</taxon>
        <taxon>Embryophyta</taxon>
        <taxon>Tracheophyta</taxon>
        <taxon>Spermatophyta</taxon>
        <taxon>Magnoliopsida</taxon>
        <taxon>eudicotyledons</taxon>
        <taxon>Gunneridae</taxon>
        <taxon>Pentapetalae</taxon>
        <taxon>rosids</taxon>
        <taxon>malvids</taxon>
        <taxon>Malvales</taxon>
        <taxon>Malvaceae</taxon>
        <taxon>Malvoideae</taxon>
        <taxon>Hibiscus</taxon>
    </lineage>
</organism>
<dbReference type="Proteomes" id="UP001472677">
    <property type="component" value="Unassembled WGS sequence"/>
</dbReference>
<gene>
    <name evidence="1" type="ORF">V6N12_050091</name>
</gene>
<keyword evidence="2" id="KW-1185">Reference proteome</keyword>
<protein>
    <submittedName>
        <fullName evidence="1">Uncharacterized protein</fullName>
    </submittedName>
</protein>
<comment type="caution">
    <text evidence="1">The sequence shown here is derived from an EMBL/GenBank/DDBJ whole genome shotgun (WGS) entry which is preliminary data.</text>
</comment>
<evidence type="ECO:0000313" key="1">
    <source>
        <dbReference type="EMBL" id="KAK8600235.1"/>
    </source>
</evidence>
<evidence type="ECO:0000313" key="2">
    <source>
        <dbReference type="Proteomes" id="UP001472677"/>
    </source>
</evidence>
<name>A0ABR2GBP4_9ROSI</name>
<reference evidence="1 2" key="1">
    <citation type="journal article" date="2024" name="G3 (Bethesda)">
        <title>Genome assembly of Hibiscus sabdariffa L. provides insights into metabolisms of medicinal natural products.</title>
        <authorList>
            <person name="Kim T."/>
        </authorList>
    </citation>
    <scope>NUCLEOTIDE SEQUENCE [LARGE SCALE GENOMIC DNA]</scope>
    <source>
        <strain evidence="1">TK-2024</strain>
        <tissue evidence="1">Old leaves</tissue>
    </source>
</reference>
<proteinExistence type="predicted"/>
<sequence length="141" mass="15802">MSYSVGKVMSSPTKTLGPTIVEKIAGTQDEDVHVQRFDFGQVHKPRSPRPSLPRLADVSRFPAEILEKGKENLVSALTFRVLRIVSVSYLVVYFVSSPKAIKSNELSIGFKDFPTSSLYHFIKLFTEDYLMFLGLRSGSDL</sequence>
<accession>A0ABR2GBP4</accession>
<dbReference type="EMBL" id="JBBPBM010000001">
    <property type="protein sequence ID" value="KAK8600235.1"/>
    <property type="molecule type" value="Genomic_DNA"/>
</dbReference>